<dbReference type="AlphaFoldDB" id="A0A1T4X3H9"/>
<gene>
    <name evidence="3" type="ORF">SAMN02745704_01707</name>
</gene>
<proteinExistence type="predicted"/>
<evidence type="ECO:0000313" key="4">
    <source>
        <dbReference type="Proteomes" id="UP000190027"/>
    </source>
</evidence>
<dbReference type="PANTHER" id="PTHR43377:SF8">
    <property type="entry name" value="BLR3664 PROTEIN"/>
    <property type="match status" value="1"/>
</dbReference>
<dbReference type="EMBL" id="FUYC01000006">
    <property type="protein sequence ID" value="SKA83708.1"/>
    <property type="molecule type" value="Genomic_DNA"/>
</dbReference>
<reference evidence="3 4" key="1">
    <citation type="submission" date="2017-02" db="EMBL/GenBank/DDBJ databases">
        <authorList>
            <person name="Peterson S.W."/>
        </authorList>
    </citation>
    <scope>NUCLEOTIDE SEQUENCE [LARGE SCALE GENOMIC DNA]</scope>
    <source>
        <strain evidence="3 4">DSM 16080</strain>
    </source>
</reference>
<feature type="domain" description="Gfo/Idh/MocA-like oxidoreductase N-terminal" evidence="1">
    <location>
        <begin position="2"/>
        <end position="129"/>
    </location>
</feature>
<dbReference type="GO" id="GO:0000166">
    <property type="term" value="F:nucleotide binding"/>
    <property type="evidence" value="ECO:0007669"/>
    <property type="project" value="InterPro"/>
</dbReference>
<dbReference type="SUPFAM" id="SSF55347">
    <property type="entry name" value="Glyceraldehyde-3-phosphate dehydrogenase-like, C-terminal domain"/>
    <property type="match status" value="1"/>
</dbReference>
<dbReference type="RefSeq" id="WP_078717265.1">
    <property type="nucleotide sequence ID" value="NZ_FUYC01000006.1"/>
</dbReference>
<dbReference type="Gene3D" id="3.40.50.720">
    <property type="entry name" value="NAD(P)-binding Rossmann-like Domain"/>
    <property type="match status" value="1"/>
</dbReference>
<evidence type="ECO:0000313" key="3">
    <source>
        <dbReference type="EMBL" id="SKA83708.1"/>
    </source>
</evidence>
<sequence>MKALFLGLGGVGQRHLRNLLQLRPDVRLAAVRHGDRAFEIGYDLQPDYSVDIMEKYGIQRLADLDEALAWKPDLAVVASPTSAHMEQATALARGGVPVFLEKPVSADHEGLDDLVRLASRPATPVMVGYMFRFHPGVRRFLELVRERAAGRPHTMHVQLNSYMPAWHSYEKYNEFYAGRKDLGGGAVLSEIHELDLISAMLGEPHSVHASGGTLSSLELDVEDTACALLEFGVDGRPFPVTLQMSFVQRPPTRRITLYAENGTIEWQGMTSCITLRGTDGTETVEDFSSFERNQMFLDELEHFLHCLERGETPLTNLPDVAGGHRLALQIRDALA</sequence>
<dbReference type="InterPro" id="IPR000683">
    <property type="entry name" value="Gfo/Idh/MocA-like_OxRdtase_N"/>
</dbReference>
<dbReference type="Proteomes" id="UP000190027">
    <property type="component" value="Unassembled WGS sequence"/>
</dbReference>
<protein>
    <submittedName>
        <fullName evidence="3">Predicted dehydrogenase</fullName>
    </submittedName>
</protein>
<dbReference type="STRING" id="1121449.SAMN02745704_01707"/>
<dbReference type="InterPro" id="IPR051450">
    <property type="entry name" value="Gfo/Idh/MocA_Oxidoreductases"/>
</dbReference>
<evidence type="ECO:0000259" key="1">
    <source>
        <dbReference type="Pfam" id="PF01408"/>
    </source>
</evidence>
<dbReference type="OrthoDB" id="9782091at2"/>
<organism evidence="3 4">
    <name type="scientific">Paucidesulfovibrio gracilis DSM 16080</name>
    <dbReference type="NCBI Taxonomy" id="1121449"/>
    <lineage>
        <taxon>Bacteria</taxon>
        <taxon>Pseudomonadati</taxon>
        <taxon>Thermodesulfobacteriota</taxon>
        <taxon>Desulfovibrionia</taxon>
        <taxon>Desulfovibrionales</taxon>
        <taxon>Desulfovibrionaceae</taxon>
        <taxon>Paucidesulfovibrio</taxon>
    </lineage>
</organism>
<dbReference type="InterPro" id="IPR055170">
    <property type="entry name" value="GFO_IDH_MocA-like_dom"/>
</dbReference>
<accession>A0A1T4X3H9</accession>
<dbReference type="PANTHER" id="PTHR43377">
    <property type="entry name" value="BILIVERDIN REDUCTASE A"/>
    <property type="match status" value="1"/>
</dbReference>
<dbReference type="Pfam" id="PF01408">
    <property type="entry name" value="GFO_IDH_MocA"/>
    <property type="match status" value="1"/>
</dbReference>
<feature type="domain" description="GFO/IDH/MocA-like oxidoreductase" evidence="2">
    <location>
        <begin position="138"/>
        <end position="265"/>
    </location>
</feature>
<keyword evidence="4" id="KW-1185">Reference proteome</keyword>
<dbReference type="SUPFAM" id="SSF51735">
    <property type="entry name" value="NAD(P)-binding Rossmann-fold domains"/>
    <property type="match status" value="1"/>
</dbReference>
<name>A0A1T4X3H9_9BACT</name>
<dbReference type="InterPro" id="IPR036291">
    <property type="entry name" value="NAD(P)-bd_dom_sf"/>
</dbReference>
<evidence type="ECO:0000259" key="2">
    <source>
        <dbReference type="Pfam" id="PF22725"/>
    </source>
</evidence>
<dbReference type="Pfam" id="PF22725">
    <property type="entry name" value="GFO_IDH_MocA_C3"/>
    <property type="match status" value="1"/>
</dbReference>
<dbReference type="Gene3D" id="3.30.360.10">
    <property type="entry name" value="Dihydrodipicolinate Reductase, domain 2"/>
    <property type="match status" value="1"/>
</dbReference>